<proteinExistence type="inferred from homology"/>
<gene>
    <name evidence="10" type="primary">fliH</name>
    <name evidence="10" type="ORF">GFC30_1515</name>
</gene>
<keyword evidence="3" id="KW-0813">Transport</keyword>
<keyword evidence="10" id="KW-0969">Cilium</keyword>
<evidence type="ECO:0000256" key="8">
    <source>
        <dbReference type="SAM" id="Coils"/>
    </source>
</evidence>
<evidence type="ECO:0000256" key="3">
    <source>
        <dbReference type="ARBA" id="ARBA00022448"/>
    </source>
</evidence>
<accession>A0A160F3G1</accession>
<dbReference type="GO" id="GO:0044781">
    <property type="term" value="P:bacterial-type flagellum organization"/>
    <property type="evidence" value="ECO:0007669"/>
    <property type="project" value="UniProtKB-KW"/>
</dbReference>
<dbReference type="NCBIfam" id="TIGR03825">
    <property type="entry name" value="FliH_bacil"/>
    <property type="match status" value="1"/>
</dbReference>
<feature type="coiled-coil region" evidence="8">
    <location>
        <begin position="103"/>
        <end position="130"/>
    </location>
</feature>
<reference evidence="10 11" key="1">
    <citation type="journal article" date="2006" name="Syst. Appl. Microbiol.">
        <title>Anoxybacillus amylolyticus sp. nov., a thermophilic amylase producing bacterium isolated from Mount Rittmann (Antarctica).</title>
        <authorList>
            <person name="Poli A."/>
            <person name="Esposito E."/>
            <person name="Lama L."/>
            <person name="Orlando P."/>
            <person name="Nicolaus G."/>
            <person name="de Appolonia F."/>
            <person name="Gambacorta A."/>
            <person name="Nicolaus B."/>
        </authorList>
    </citation>
    <scope>NUCLEOTIDE SEQUENCE [LARGE SCALE GENOMIC DNA]</scope>
    <source>
        <strain evidence="10 11">DSM 15939</strain>
    </source>
</reference>
<evidence type="ECO:0000256" key="2">
    <source>
        <dbReference type="ARBA" id="ARBA00006602"/>
    </source>
</evidence>
<dbReference type="PANTHER" id="PTHR34982:SF1">
    <property type="entry name" value="FLAGELLAR ASSEMBLY PROTEIN FLIH"/>
    <property type="match status" value="1"/>
</dbReference>
<protein>
    <recommendedName>
        <fullName evidence="7">Flagellar assembly protein FliH</fullName>
    </recommendedName>
</protein>
<dbReference type="OrthoDB" id="19020at2"/>
<evidence type="ECO:0000256" key="6">
    <source>
        <dbReference type="ARBA" id="ARBA00023225"/>
    </source>
</evidence>
<keyword evidence="10" id="KW-0282">Flagellum</keyword>
<evidence type="ECO:0000256" key="5">
    <source>
        <dbReference type="ARBA" id="ARBA00022927"/>
    </source>
</evidence>
<name>A0A160F3G1_9BACL</name>
<dbReference type="GO" id="GO:0015031">
    <property type="term" value="P:protein transport"/>
    <property type="evidence" value="ECO:0007669"/>
    <property type="project" value="UniProtKB-KW"/>
</dbReference>
<keyword evidence="5" id="KW-0653">Protein transport</keyword>
<keyword evidence="8" id="KW-0175">Coiled coil</keyword>
<dbReference type="InterPro" id="IPR018035">
    <property type="entry name" value="Flagellar_FliH/T3SS_HrpE"/>
</dbReference>
<dbReference type="KEGG" id="aamy:GFC30_1515"/>
<evidence type="ECO:0000256" key="1">
    <source>
        <dbReference type="ARBA" id="ARBA00003041"/>
    </source>
</evidence>
<dbReference type="Pfam" id="PF02108">
    <property type="entry name" value="FliH"/>
    <property type="match status" value="1"/>
</dbReference>
<keyword evidence="4" id="KW-1005">Bacterial flagellum biogenesis</keyword>
<keyword evidence="11" id="KW-1185">Reference proteome</keyword>
<dbReference type="AlphaFoldDB" id="A0A160F3G1"/>
<dbReference type="InterPro" id="IPR022524">
    <property type="entry name" value="FliH_Bacilli"/>
</dbReference>
<evidence type="ECO:0000313" key="10">
    <source>
        <dbReference type="EMBL" id="ANB60869.1"/>
    </source>
</evidence>
<sequence length="257" mass="30210">MILLSNVIKAPFAKTDHHNKKMIEIKQYFLQQPNVSPLDQSEQENAQMLIEEAKRQAQLIQQEAEHYYHSVKQQILQEQEQWQLTKQQLARAAQQEGYDAGFIQGKEEALRQYEQLIHEATQIIETANEQFYEHMEAVSETILLIGLKVAERIVGEKLTENHEHFLSLVKRAMKEVREQSEVKIYVHPRYYDWLAQQKEELKAMFNEPVDLFLYPDEQLQETGCIIETPFGRIDASVDTQLQQIKEQLLERLEEATS</sequence>
<dbReference type="InterPro" id="IPR051472">
    <property type="entry name" value="T3SS_Stator/FliH"/>
</dbReference>
<keyword evidence="10" id="KW-0966">Cell projection</keyword>
<evidence type="ECO:0000256" key="7">
    <source>
        <dbReference type="NCBIfam" id="TIGR03825"/>
    </source>
</evidence>
<evidence type="ECO:0000256" key="4">
    <source>
        <dbReference type="ARBA" id="ARBA00022795"/>
    </source>
</evidence>
<dbReference type="PATRIC" id="fig|294699.3.peg.1536"/>
<dbReference type="EMBL" id="CP015438">
    <property type="protein sequence ID" value="ANB60869.1"/>
    <property type="molecule type" value="Genomic_DNA"/>
</dbReference>
<feature type="coiled-coil region" evidence="8">
    <location>
        <begin position="43"/>
        <end position="70"/>
    </location>
</feature>
<keyword evidence="6" id="KW-1006">Bacterial flagellum protein export</keyword>
<evidence type="ECO:0000259" key="9">
    <source>
        <dbReference type="Pfam" id="PF02108"/>
    </source>
</evidence>
<organism evidence="10 11">
    <name type="scientific">Anoxybacteroides amylolyticum</name>
    <dbReference type="NCBI Taxonomy" id="294699"/>
    <lineage>
        <taxon>Bacteria</taxon>
        <taxon>Bacillati</taxon>
        <taxon>Bacillota</taxon>
        <taxon>Bacilli</taxon>
        <taxon>Bacillales</taxon>
        <taxon>Anoxybacillaceae</taxon>
        <taxon>Anoxybacteroides</taxon>
    </lineage>
</organism>
<comment type="function">
    <text evidence="1">Needed for flagellar regrowth and assembly.</text>
</comment>
<dbReference type="Proteomes" id="UP000076865">
    <property type="component" value="Chromosome"/>
</dbReference>
<dbReference type="GO" id="GO:0005829">
    <property type="term" value="C:cytosol"/>
    <property type="evidence" value="ECO:0007669"/>
    <property type="project" value="TreeGrafter"/>
</dbReference>
<dbReference type="PANTHER" id="PTHR34982">
    <property type="entry name" value="YOP PROTEINS TRANSLOCATION PROTEIN L"/>
    <property type="match status" value="1"/>
</dbReference>
<dbReference type="RefSeq" id="WP_066323799.1">
    <property type="nucleotide sequence ID" value="NZ_CP015438.1"/>
</dbReference>
<dbReference type="SUPFAM" id="SSF160527">
    <property type="entry name" value="V-type ATPase subunit E-like"/>
    <property type="match status" value="1"/>
</dbReference>
<comment type="similarity">
    <text evidence="2">Belongs to the FliH family.</text>
</comment>
<feature type="domain" description="Flagellar assembly protein FliH/Type III secretion system HrpE" evidence="9">
    <location>
        <begin position="115"/>
        <end position="244"/>
    </location>
</feature>
<evidence type="ECO:0000313" key="11">
    <source>
        <dbReference type="Proteomes" id="UP000076865"/>
    </source>
</evidence>